<dbReference type="PANTHER" id="PTHR46401:SF2">
    <property type="entry name" value="GLYCOSYLTRANSFERASE WBBK-RELATED"/>
    <property type="match status" value="1"/>
</dbReference>
<evidence type="ECO:0000259" key="3">
    <source>
        <dbReference type="Pfam" id="PF13579"/>
    </source>
</evidence>
<feature type="domain" description="Glycosyltransferase subfamily 4-like N-terminal" evidence="3">
    <location>
        <begin position="53"/>
        <end position="200"/>
    </location>
</feature>
<evidence type="ECO:0000259" key="2">
    <source>
        <dbReference type="Pfam" id="PF00534"/>
    </source>
</evidence>
<keyword evidence="5" id="KW-1185">Reference proteome</keyword>
<protein>
    <recommendedName>
        <fullName evidence="6">Glycosyl transferase family 1</fullName>
    </recommendedName>
</protein>
<accession>A0A2T5G205</accession>
<dbReference type="Pfam" id="PF13579">
    <property type="entry name" value="Glyco_trans_4_4"/>
    <property type="match status" value="1"/>
</dbReference>
<feature type="domain" description="Glycosyl transferase family 1" evidence="2">
    <location>
        <begin position="223"/>
        <end position="387"/>
    </location>
</feature>
<dbReference type="GO" id="GO:0016757">
    <property type="term" value="F:glycosyltransferase activity"/>
    <property type="evidence" value="ECO:0007669"/>
    <property type="project" value="InterPro"/>
</dbReference>
<comment type="caution">
    <text evidence="4">The sequence shown here is derived from an EMBL/GenBank/DDBJ whole genome shotgun (WGS) entry which is preliminary data.</text>
</comment>
<evidence type="ECO:0008006" key="6">
    <source>
        <dbReference type="Google" id="ProtNLM"/>
    </source>
</evidence>
<gene>
    <name evidence="4" type="ORF">CLG96_03145</name>
</gene>
<dbReference type="PANTHER" id="PTHR46401">
    <property type="entry name" value="GLYCOSYLTRANSFERASE WBBK-RELATED"/>
    <property type="match status" value="1"/>
</dbReference>
<dbReference type="SUPFAM" id="SSF53756">
    <property type="entry name" value="UDP-Glycosyltransferase/glycogen phosphorylase"/>
    <property type="match status" value="1"/>
</dbReference>
<evidence type="ECO:0000313" key="5">
    <source>
        <dbReference type="Proteomes" id="UP000244162"/>
    </source>
</evidence>
<proteinExistence type="predicted"/>
<sequence>MGGGVLPRGAGQFAAEAASFRPPCRDRERQRMSASVARREAIILSCEYPPFPGGTGSYAGNLVEQLRAAGVRTTAIVPDYPDLPQRPAPDTHRILRHHKIAPATALKVLRLLMASPRSAVFLAADIRSVLLASLFSRLTGRPYRVMVHGSEAIKFKRKSLMRTIVRAAYCRSEMVSTNSAATLAIFEDSFGHVPQGKVNYLGVDEAWFAPPPETFENVALAALPQDARIVVTVGRIEDRKGQLETVQLLADAQARHGVEGLVYIVAGRVESDDYADQVKAAAAAAGVRLILTGRLSDEDIRLLYKRALAHILCARPLPTKIEGFGLVLVEAGAQHCPSIASHVGGIPEVVGEDSPLLFAPEALGAMADAVAALARDPAWRAELGAAAFARARGFNWRACAEGTFPELLAPAGAGQ</sequence>
<dbReference type="InterPro" id="IPR001296">
    <property type="entry name" value="Glyco_trans_1"/>
</dbReference>
<dbReference type="EMBL" id="NWBU01000004">
    <property type="protein sequence ID" value="PTQ13141.1"/>
    <property type="molecule type" value="Genomic_DNA"/>
</dbReference>
<dbReference type="Pfam" id="PF00534">
    <property type="entry name" value="Glycos_transf_1"/>
    <property type="match status" value="1"/>
</dbReference>
<dbReference type="OrthoDB" id="5443996at2"/>
<name>A0A2T5G205_9SPHN</name>
<dbReference type="Gene3D" id="3.40.50.2000">
    <property type="entry name" value="Glycogen Phosphorylase B"/>
    <property type="match status" value="2"/>
</dbReference>
<dbReference type="Proteomes" id="UP000244162">
    <property type="component" value="Unassembled WGS sequence"/>
</dbReference>
<reference evidence="4 5" key="1">
    <citation type="submission" date="2017-09" db="EMBL/GenBank/DDBJ databases">
        <title>Sphingomonas panjinensis sp.nov., isolated from oil-contaminated soil.</title>
        <authorList>
            <person name="Wang L."/>
            <person name="Chen L."/>
        </authorList>
    </citation>
    <scope>NUCLEOTIDE SEQUENCE [LARGE SCALE GENOMIC DNA]</scope>
    <source>
        <strain evidence="4 5">FW-11</strain>
    </source>
</reference>
<dbReference type="AlphaFoldDB" id="A0A2T5G205"/>
<evidence type="ECO:0000313" key="4">
    <source>
        <dbReference type="EMBL" id="PTQ13141.1"/>
    </source>
</evidence>
<dbReference type="GO" id="GO:0009103">
    <property type="term" value="P:lipopolysaccharide biosynthetic process"/>
    <property type="evidence" value="ECO:0007669"/>
    <property type="project" value="TreeGrafter"/>
</dbReference>
<organism evidence="4 5">
    <name type="scientific">Sphingomonas oleivorans</name>
    <dbReference type="NCBI Taxonomy" id="1735121"/>
    <lineage>
        <taxon>Bacteria</taxon>
        <taxon>Pseudomonadati</taxon>
        <taxon>Pseudomonadota</taxon>
        <taxon>Alphaproteobacteria</taxon>
        <taxon>Sphingomonadales</taxon>
        <taxon>Sphingomonadaceae</taxon>
        <taxon>Sphingomonas</taxon>
    </lineage>
</organism>
<evidence type="ECO:0000256" key="1">
    <source>
        <dbReference type="ARBA" id="ARBA00022679"/>
    </source>
</evidence>
<keyword evidence="1" id="KW-0808">Transferase</keyword>
<dbReference type="InterPro" id="IPR028098">
    <property type="entry name" value="Glyco_trans_4-like_N"/>
</dbReference>
<dbReference type="CDD" id="cd03801">
    <property type="entry name" value="GT4_PimA-like"/>
    <property type="match status" value="1"/>
</dbReference>